<keyword evidence="3" id="KW-1185">Reference proteome</keyword>
<dbReference type="HOGENOM" id="CLU_2207392_0_0_0"/>
<sequence length="107" mass="11589">MTLAYTGAVWRPTLAELGLMFDPALLADQAVGVGRRGDPMTCMRELWQIFRTGMDLTPRVLVDQRQLQNYVLQVARDVERPPQDAALSIAGAKVVGIPSTPGIPGLG</sequence>
<evidence type="ECO:0000313" key="2">
    <source>
        <dbReference type="EMBL" id="EFO81295.1"/>
    </source>
</evidence>
<dbReference type="Pfam" id="PF12229">
    <property type="entry name" value="PG_binding_4"/>
    <property type="match status" value="1"/>
</dbReference>
<comment type="caution">
    <text evidence="2">The sequence shown here is derived from an EMBL/GenBank/DDBJ whole genome shotgun (WGS) entry which is preliminary data.</text>
</comment>
<proteinExistence type="predicted"/>
<dbReference type="AlphaFoldDB" id="E1IBW7"/>
<protein>
    <submittedName>
        <fullName evidence="2">VanW family protein</fullName>
    </submittedName>
</protein>
<gene>
    <name evidence="2" type="ORF">OSCT_0818</name>
</gene>
<evidence type="ECO:0000259" key="1">
    <source>
        <dbReference type="Pfam" id="PF12229"/>
    </source>
</evidence>
<dbReference type="Proteomes" id="UP000054010">
    <property type="component" value="Unassembled WGS sequence"/>
</dbReference>
<evidence type="ECO:0000313" key="3">
    <source>
        <dbReference type="Proteomes" id="UP000054010"/>
    </source>
</evidence>
<dbReference type="InterPro" id="IPR022029">
    <property type="entry name" value="YoaR-like_PG-bd"/>
</dbReference>
<dbReference type="eggNOG" id="COG2720">
    <property type="taxonomic scope" value="Bacteria"/>
</dbReference>
<reference evidence="2 3" key="1">
    <citation type="journal article" date="2011" name="J. Bacteriol.">
        <title>Draft genome sequence of the anoxygenic filamentous phototrophic bacterium Oscillochloris trichoides subsp. DG-6.</title>
        <authorList>
            <person name="Kuznetsov B.B."/>
            <person name="Ivanovsky R.N."/>
            <person name="Keppen O.I."/>
            <person name="Sukhacheva M.V."/>
            <person name="Bumazhkin B.K."/>
            <person name="Patutina E.O."/>
            <person name="Beletsky A.V."/>
            <person name="Mardanov A.V."/>
            <person name="Baslerov R.V."/>
            <person name="Panteleeva A.N."/>
            <person name="Kolganova T.V."/>
            <person name="Ravin N.V."/>
            <person name="Skryabin K.G."/>
        </authorList>
    </citation>
    <scope>NUCLEOTIDE SEQUENCE [LARGE SCALE GENOMIC DNA]</scope>
    <source>
        <strain evidence="2 3">DG-6</strain>
    </source>
</reference>
<name>E1IBW7_9CHLR</name>
<organism evidence="2 3">
    <name type="scientific">Oscillochloris trichoides DG-6</name>
    <dbReference type="NCBI Taxonomy" id="765420"/>
    <lineage>
        <taxon>Bacteria</taxon>
        <taxon>Bacillati</taxon>
        <taxon>Chloroflexota</taxon>
        <taxon>Chloroflexia</taxon>
        <taxon>Chloroflexales</taxon>
        <taxon>Chloroflexineae</taxon>
        <taxon>Oscillochloridaceae</taxon>
        <taxon>Oscillochloris</taxon>
    </lineage>
</organism>
<dbReference type="EMBL" id="ADVR01000017">
    <property type="protein sequence ID" value="EFO81295.1"/>
    <property type="molecule type" value="Genomic_DNA"/>
</dbReference>
<feature type="domain" description="YoaR-like putative peptidoglycan binding" evidence="1">
    <location>
        <begin position="10"/>
        <end position="103"/>
    </location>
</feature>
<accession>E1IBW7</accession>